<feature type="compositionally biased region" description="Pro residues" evidence="1">
    <location>
        <begin position="237"/>
        <end position="248"/>
    </location>
</feature>
<evidence type="ECO:0000313" key="2">
    <source>
        <dbReference type="EMBL" id="MDQ0933391.1"/>
    </source>
</evidence>
<dbReference type="RefSeq" id="WP_307627203.1">
    <property type="nucleotide sequence ID" value="NZ_JAUSZS010000004.1"/>
</dbReference>
<gene>
    <name evidence="2" type="ORF">QFZ49_003331</name>
</gene>
<organism evidence="2 3">
    <name type="scientific">Streptomyces turgidiscabies</name>
    <dbReference type="NCBI Taxonomy" id="85558"/>
    <lineage>
        <taxon>Bacteria</taxon>
        <taxon>Bacillati</taxon>
        <taxon>Actinomycetota</taxon>
        <taxon>Actinomycetes</taxon>
        <taxon>Kitasatosporales</taxon>
        <taxon>Streptomycetaceae</taxon>
        <taxon>Streptomyces</taxon>
    </lineage>
</organism>
<feature type="region of interest" description="Disordered" evidence="1">
    <location>
        <begin position="228"/>
        <end position="256"/>
    </location>
</feature>
<keyword evidence="3" id="KW-1185">Reference proteome</keyword>
<evidence type="ECO:0000256" key="1">
    <source>
        <dbReference type="SAM" id="MobiDB-lite"/>
    </source>
</evidence>
<accession>A0ABU0RN37</accession>
<reference evidence="2 3" key="1">
    <citation type="submission" date="2023-07" db="EMBL/GenBank/DDBJ databases">
        <title>Comparative genomics of wheat-associated soil bacteria to identify genetic determinants of phenazine resistance.</title>
        <authorList>
            <person name="Mouncey N."/>
        </authorList>
    </citation>
    <scope>NUCLEOTIDE SEQUENCE [LARGE SCALE GENOMIC DNA]</scope>
    <source>
        <strain evidence="2 3">W2I16</strain>
    </source>
</reference>
<name>A0ABU0RN37_9ACTN</name>
<proteinExistence type="predicted"/>
<dbReference type="Proteomes" id="UP001223072">
    <property type="component" value="Unassembled WGS sequence"/>
</dbReference>
<sequence length="507" mass="56236">MTEEENRNAENLLLLCVEHAAEVDDTPEHFPADLLRRWKQAQLDEYAEIHRSWPLNDDEAAEVAAASFDPRQLGIVTAGAATVLAAARCVGLMVATARQQRRFPRDAAQAWQALRERTTRSMPIYDTNGERLPVEPTAMETGPYRDALETALTESVAVLEPLAANLVAELHAVAAADHRLAPWCDWVEVQAGKLIAAAGRWPGRPPFKDDEVWPEAVAELQRASQALSAAWRGDDVPNPPAPEPPVSEPPETEQQRTVREHRELIDGAGPWARVTHRPYDAELYARLMEATHLVVGLPDVPSLLGIGLEATARRAAKVARNADDETYRSLIHLAAEQNPLACAVALLRHLMFTAKDSERDTLQAEAMAEAVRVLQAETWQTHAVWVDNRVHARRLLAATAEISSDAAVRESLEAAIEHDSRLLPLVLDGMAQWSEQRDHATWQYSGVSYQINELPDWFPIETIAAVIRQELPDLEPADEDESASHSDDLHRLGSQVLWIAAGHSNEW</sequence>
<comment type="caution">
    <text evidence="2">The sequence shown here is derived from an EMBL/GenBank/DDBJ whole genome shotgun (WGS) entry which is preliminary data.</text>
</comment>
<protein>
    <submittedName>
        <fullName evidence="2">Uncharacterized protein</fullName>
    </submittedName>
</protein>
<evidence type="ECO:0000313" key="3">
    <source>
        <dbReference type="Proteomes" id="UP001223072"/>
    </source>
</evidence>
<dbReference type="EMBL" id="JAUSZS010000004">
    <property type="protein sequence ID" value="MDQ0933391.1"/>
    <property type="molecule type" value="Genomic_DNA"/>
</dbReference>